<gene>
    <name evidence="3" type="primary">ZYG11B_2</name>
    <name evidence="3" type="ORF">SK128_017644</name>
</gene>
<evidence type="ECO:0000313" key="3">
    <source>
        <dbReference type="EMBL" id="KAK7085685.1"/>
    </source>
</evidence>
<reference evidence="3 4" key="1">
    <citation type="submission" date="2023-11" db="EMBL/GenBank/DDBJ databases">
        <title>Halocaridina rubra genome assembly.</title>
        <authorList>
            <person name="Smith C."/>
        </authorList>
    </citation>
    <scope>NUCLEOTIDE SEQUENCE [LARGE SCALE GENOMIC DNA]</scope>
    <source>
        <strain evidence="3">EP-1</strain>
        <tissue evidence="3">Whole</tissue>
    </source>
</reference>
<dbReference type="Gene3D" id="1.25.10.10">
    <property type="entry name" value="Leucine-rich Repeat Variant"/>
    <property type="match status" value="1"/>
</dbReference>
<dbReference type="SUPFAM" id="SSF48371">
    <property type="entry name" value="ARM repeat"/>
    <property type="match status" value="1"/>
</dbReference>
<dbReference type="InterPro" id="IPR011989">
    <property type="entry name" value="ARM-like"/>
</dbReference>
<name>A0AAN8XWA7_HALRR</name>
<evidence type="ECO:0000259" key="2">
    <source>
        <dbReference type="Pfam" id="PF22964"/>
    </source>
</evidence>
<sequence length="205" mass="23115">ESPATCEVFLCEKGLDLFLQLLKVFSRKAAVETKVLGLLNNIAEVSPLRSALINESFLTQLKYLLWSPNVDVSYFAAGIISHLVCASHEVWSDPSISKDDLLDELGKAVITWEEPKEEMVAYRSFQPFVPLLTAVNMHQVQLWALWALHHVTAKNSKRYCRMLVSEGVDDVLQQILNLPNTNGLVRDLAEKVFLVLQENGYSKDL</sequence>
<dbReference type="InterPro" id="IPR016024">
    <property type="entry name" value="ARM-type_fold"/>
</dbReference>
<protein>
    <submittedName>
        <fullName evidence="3">Zyg-11 member B, cell cycle regulator</fullName>
    </submittedName>
</protein>
<dbReference type="InterPro" id="IPR051341">
    <property type="entry name" value="Zyg-11_UBL_adapter"/>
</dbReference>
<comment type="caution">
    <text evidence="3">The sequence shown here is derived from an EMBL/GenBank/DDBJ whole genome shotgun (WGS) entry which is preliminary data.</text>
</comment>
<dbReference type="EMBL" id="JAXCGZ010000669">
    <property type="protein sequence ID" value="KAK7085685.1"/>
    <property type="molecule type" value="Genomic_DNA"/>
</dbReference>
<feature type="domain" description="Protein zer-1 homolog-like C-terminal" evidence="2">
    <location>
        <begin position="1"/>
        <end position="193"/>
    </location>
</feature>
<dbReference type="Pfam" id="PF22964">
    <property type="entry name" value="ZER1-like_2nd"/>
    <property type="match status" value="1"/>
</dbReference>
<dbReference type="InterPro" id="IPR055142">
    <property type="entry name" value="ZER1-like_C"/>
</dbReference>
<keyword evidence="1" id="KW-0833">Ubl conjugation pathway</keyword>
<feature type="non-terminal residue" evidence="3">
    <location>
        <position position="1"/>
    </location>
</feature>
<keyword evidence="4" id="KW-1185">Reference proteome</keyword>
<dbReference type="PANTHER" id="PTHR12904">
    <property type="match status" value="1"/>
</dbReference>
<evidence type="ECO:0000313" key="4">
    <source>
        <dbReference type="Proteomes" id="UP001381693"/>
    </source>
</evidence>
<dbReference type="PANTHER" id="PTHR12904:SF22">
    <property type="entry name" value="ZYG-11 FAMILY MEMBER B, CELL CYCLE REGULATOR"/>
    <property type="match status" value="1"/>
</dbReference>
<dbReference type="Proteomes" id="UP001381693">
    <property type="component" value="Unassembled WGS sequence"/>
</dbReference>
<organism evidence="3 4">
    <name type="scientific">Halocaridina rubra</name>
    <name type="common">Hawaiian red shrimp</name>
    <dbReference type="NCBI Taxonomy" id="373956"/>
    <lineage>
        <taxon>Eukaryota</taxon>
        <taxon>Metazoa</taxon>
        <taxon>Ecdysozoa</taxon>
        <taxon>Arthropoda</taxon>
        <taxon>Crustacea</taxon>
        <taxon>Multicrustacea</taxon>
        <taxon>Malacostraca</taxon>
        <taxon>Eumalacostraca</taxon>
        <taxon>Eucarida</taxon>
        <taxon>Decapoda</taxon>
        <taxon>Pleocyemata</taxon>
        <taxon>Caridea</taxon>
        <taxon>Atyoidea</taxon>
        <taxon>Atyidae</taxon>
        <taxon>Halocaridina</taxon>
    </lineage>
</organism>
<proteinExistence type="predicted"/>
<accession>A0AAN8XWA7</accession>
<dbReference type="AlphaFoldDB" id="A0AAN8XWA7"/>
<dbReference type="GO" id="GO:0031462">
    <property type="term" value="C:Cul2-RING ubiquitin ligase complex"/>
    <property type="evidence" value="ECO:0007669"/>
    <property type="project" value="TreeGrafter"/>
</dbReference>
<evidence type="ECO:0000256" key="1">
    <source>
        <dbReference type="ARBA" id="ARBA00022786"/>
    </source>
</evidence>